<proteinExistence type="predicted"/>
<name>A0ABX2RPB1_9ACTN</name>
<keyword evidence="1" id="KW-0472">Membrane</keyword>
<dbReference type="Proteomes" id="UP000631553">
    <property type="component" value="Unassembled WGS sequence"/>
</dbReference>
<reference evidence="3 4" key="1">
    <citation type="submission" date="2020-07" db="EMBL/GenBank/DDBJ databases">
        <title>Sequencing the genomes of 1000 actinobacteria strains.</title>
        <authorList>
            <person name="Klenk H.-P."/>
        </authorList>
    </citation>
    <scope>NUCLEOTIDE SEQUENCE [LARGE SCALE GENOMIC DNA]</scope>
    <source>
        <strain evidence="3 4">DSM 43814</strain>
    </source>
</reference>
<evidence type="ECO:0000313" key="4">
    <source>
        <dbReference type="Proteomes" id="UP000631553"/>
    </source>
</evidence>
<dbReference type="EMBL" id="JACCCQ010000001">
    <property type="protein sequence ID" value="NYF57878.1"/>
    <property type="molecule type" value="Genomic_DNA"/>
</dbReference>
<comment type="caution">
    <text evidence="3">The sequence shown here is derived from an EMBL/GenBank/DDBJ whole genome shotgun (WGS) entry which is preliminary data.</text>
</comment>
<keyword evidence="2" id="KW-0732">Signal</keyword>
<sequence length="229" mass="23944">MKLDRTTTLILAAAAIASASALILSLAAVSAATYDAPSGQDGPMITDWMQAWGSVGGVVAGLAAAGAAAFLLLHERERAAAAERQLAEERAEHALNVPRAVVVTPARFGGGSNGLGEQHINQVVLTVHNYSSTVIRNVAIIVALPDGGPRLLLPRPTMIGPGENWPVNQNSGKPVRSPSPSDISTWKATVTVCFIDYTNQAWQITSDGEVSRTTAPYPAEEGVLKFPVA</sequence>
<feature type="signal peptide" evidence="2">
    <location>
        <begin position="1"/>
        <end position="31"/>
    </location>
</feature>
<accession>A0ABX2RPB1</accession>
<keyword evidence="1" id="KW-1133">Transmembrane helix</keyword>
<dbReference type="RefSeq" id="WP_179803862.1">
    <property type="nucleotide sequence ID" value="NZ_JACCCQ010000001.1"/>
</dbReference>
<gene>
    <name evidence="3" type="ORF">HDA35_003709</name>
</gene>
<keyword evidence="4" id="KW-1185">Reference proteome</keyword>
<organism evidence="3 4">
    <name type="scientific">Micromonospora purpureochromogenes</name>
    <dbReference type="NCBI Taxonomy" id="47872"/>
    <lineage>
        <taxon>Bacteria</taxon>
        <taxon>Bacillati</taxon>
        <taxon>Actinomycetota</taxon>
        <taxon>Actinomycetes</taxon>
        <taxon>Micromonosporales</taxon>
        <taxon>Micromonosporaceae</taxon>
        <taxon>Micromonospora</taxon>
    </lineage>
</organism>
<feature type="chain" id="PRO_5045264599" evidence="2">
    <location>
        <begin position="32"/>
        <end position="229"/>
    </location>
</feature>
<evidence type="ECO:0000256" key="1">
    <source>
        <dbReference type="SAM" id="Phobius"/>
    </source>
</evidence>
<protein>
    <submittedName>
        <fullName evidence="3">Uncharacterized protein</fullName>
    </submittedName>
</protein>
<evidence type="ECO:0000313" key="3">
    <source>
        <dbReference type="EMBL" id="NYF57878.1"/>
    </source>
</evidence>
<feature type="transmembrane region" description="Helical" evidence="1">
    <location>
        <begin position="55"/>
        <end position="74"/>
    </location>
</feature>
<evidence type="ECO:0000256" key="2">
    <source>
        <dbReference type="SAM" id="SignalP"/>
    </source>
</evidence>
<keyword evidence="1" id="KW-0812">Transmembrane</keyword>